<dbReference type="Pfam" id="PF03458">
    <property type="entry name" value="Gly_transporter"/>
    <property type="match status" value="1"/>
</dbReference>
<dbReference type="EMBL" id="CADCTV010001031">
    <property type="protein sequence ID" value="CAA9374763.1"/>
    <property type="molecule type" value="Genomic_DNA"/>
</dbReference>
<organism evidence="4">
    <name type="scientific">uncultured Gemmatimonadota bacterium</name>
    <dbReference type="NCBI Taxonomy" id="203437"/>
    <lineage>
        <taxon>Bacteria</taxon>
        <taxon>Pseudomonadati</taxon>
        <taxon>Gemmatimonadota</taxon>
        <taxon>environmental samples</taxon>
    </lineage>
</organism>
<evidence type="ECO:0000259" key="3">
    <source>
        <dbReference type="Pfam" id="PF03458"/>
    </source>
</evidence>
<feature type="transmembrane region" description="Helical" evidence="2">
    <location>
        <begin position="45"/>
        <end position="64"/>
    </location>
</feature>
<gene>
    <name evidence="4" type="ORF">AVDCRST_MAG89-4903</name>
</gene>
<name>A0A6J4N1D5_9BACT</name>
<evidence type="ECO:0000313" key="4">
    <source>
        <dbReference type="EMBL" id="CAA9374763.1"/>
    </source>
</evidence>
<proteinExistence type="predicted"/>
<evidence type="ECO:0000256" key="2">
    <source>
        <dbReference type="SAM" id="Phobius"/>
    </source>
</evidence>
<dbReference type="AlphaFoldDB" id="A0A6J4N1D5"/>
<keyword evidence="2" id="KW-0812">Transmembrane</keyword>
<sequence length="73" mass="7520">MSRRRSRSARSGLGGTGGVPEGREAVIIPRTTGLSSTGGRTVIPYYLDLLGVFVFAISGALAAGRKSLDLLGV</sequence>
<reference evidence="4" key="1">
    <citation type="submission" date="2020-02" db="EMBL/GenBank/DDBJ databases">
        <authorList>
            <person name="Meier V. D."/>
        </authorList>
    </citation>
    <scope>NUCLEOTIDE SEQUENCE</scope>
    <source>
        <strain evidence="4">AVDCRST_MAG89</strain>
    </source>
</reference>
<dbReference type="InterPro" id="IPR005115">
    <property type="entry name" value="Gly_transporter"/>
</dbReference>
<evidence type="ECO:0000256" key="1">
    <source>
        <dbReference type="SAM" id="MobiDB-lite"/>
    </source>
</evidence>
<feature type="non-terminal residue" evidence="4">
    <location>
        <position position="73"/>
    </location>
</feature>
<protein>
    <recommendedName>
        <fullName evidence="3">Glycine transporter domain-containing protein</fullName>
    </recommendedName>
</protein>
<keyword evidence="2" id="KW-1133">Transmembrane helix</keyword>
<keyword evidence="2" id="KW-0472">Membrane</keyword>
<feature type="region of interest" description="Disordered" evidence="1">
    <location>
        <begin position="1"/>
        <end position="23"/>
    </location>
</feature>
<accession>A0A6J4N1D5</accession>
<feature type="domain" description="Glycine transporter" evidence="3">
    <location>
        <begin position="46"/>
        <end position="73"/>
    </location>
</feature>